<organism evidence="2 3">
    <name type="scientific">Agromyces rhizosphaerae</name>
    <dbReference type="NCBI Taxonomy" id="88374"/>
    <lineage>
        <taxon>Bacteria</taxon>
        <taxon>Bacillati</taxon>
        <taxon>Actinomycetota</taxon>
        <taxon>Actinomycetes</taxon>
        <taxon>Micrococcales</taxon>
        <taxon>Microbacteriaceae</taxon>
        <taxon>Agromyces</taxon>
    </lineage>
</organism>
<accession>A0A9W6FNT9</accession>
<name>A0A9W6FNT9_9MICO</name>
<evidence type="ECO:0000313" key="2">
    <source>
        <dbReference type="EMBL" id="GLI26851.1"/>
    </source>
</evidence>
<feature type="transmembrane region" description="Helical" evidence="1">
    <location>
        <begin position="26"/>
        <end position="48"/>
    </location>
</feature>
<evidence type="ECO:0008006" key="4">
    <source>
        <dbReference type="Google" id="ProtNLM"/>
    </source>
</evidence>
<comment type="caution">
    <text evidence="2">The sequence shown here is derived from an EMBL/GenBank/DDBJ whole genome shotgun (WGS) entry which is preliminary data.</text>
</comment>
<gene>
    <name evidence="2" type="ORF">ARHIZOSPH14_10930</name>
</gene>
<keyword evidence="1" id="KW-0812">Transmembrane</keyword>
<protein>
    <recommendedName>
        <fullName evidence="4">Flp family type IVb pilin</fullName>
    </recommendedName>
</protein>
<evidence type="ECO:0000313" key="3">
    <source>
        <dbReference type="Proteomes" id="UP001144396"/>
    </source>
</evidence>
<evidence type="ECO:0000256" key="1">
    <source>
        <dbReference type="SAM" id="Phobius"/>
    </source>
</evidence>
<reference evidence="2" key="1">
    <citation type="submission" date="2022-12" db="EMBL/GenBank/DDBJ databases">
        <title>Reference genome sequencing for broad-spectrum identification of bacterial and archaeal isolates by mass spectrometry.</title>
        <authorList>
            <person name="Sekiguchi Y."/>
            <person name="Tourlousse D.M."/>
        </authorList>
    </citation>
    <scope>NUCLEOTIDE SEQUENCE</scope>
    <source>
        <strain evidence="2">14</strain>
    </source>
</reference>
<dbReference type="RefSeq" id="WP_281882872.1">
    <property type="nucleotide sequence ID" value="NZ_BSDP01000001.1"/>
</dbReference>
<dbReference type="AlphaFoldDB" id="A0A9W6FNT9"/>
<dbReference type="EMBL" id="BSDP01000001">
    <property type="protein sequence ID" value="GLI26851.1"/>
    <property type="molecule type" value="Genomic_DNA"/>
</dbReference>
<sequence>MLRLFATLQTLASSIRDGERGNAAEYALILGIVALGIIVGLGVLAVALNNFFVDAAGEIP</sequence>
<dbReference type="Proteomes" id="UP001144396">
    <property type="component" value="Unassembled WGS sequence"/>
</dbReference>
<keyword evidence="1" id="KW-1133">Transmembrane helix</keyword>
<keyword evidence="3" id="KW-1185">Reference proteome</keyword>
<keyword evidence="1" id="KW-0472">Membrane</keyword>
<proteinExistence type="predicted"/>